<dbReference type="NCBIfam" id="TIGR00756">
    <property type="entry name" value="PPR"/>
    <property type="match status" value="1"/>
</dbReference>
<dbReference type="Proteomes" id="UP000700596">
    <property type="component" value="Unassembled WGS sequence"/>
</dbReference>
<dbReference type="EMBL" id="JAGMWT010000001">
    <property type="protein sequence ID" value="KAH7139022.1"/>
    <property type="molecule type" value="Genomic_DNA"/>
</dbReference>
<dbReference type="OrthoDB" id="185373at2759"/>
<accession>A0A9P9IYZ1</accession>
<dbReference type="Pfam" id="PF13041">
    <property type="entry name" value="PPR_2"/>
    <property type="match status" value="1"/>
</dbReference>
<evidence type="ECO:0000256" key="1">
    <source>
        <dbReference type="PROSITE-ProRule" id="PRU00708"/>
    </source>
</evidence>
<dbReference type="InterPro" id="IPR011990">
    <property type="entry name" value="TPR-like_helical_dom_sf"/>
</dbReference>
<evidence type="ECO:0000313" key="4">
    <source>
        <dbReference type="Proteomes" id="UP000700596"/>
    </source>
</evidence>
<evidence type="ECO:0000256" key="2">
    <source>
        <dbReference type="SAM" id="MobiDB-lite"/>
    </source>
</evidence>
<gene>
    <name evidence="3" type="ORF">B0J11DRAFT_501205</name>
</gene>
<proteinExistence type="predicted"/>
<dbReference type="PROSITE" id="PS51375">
    <property type="entry name" value="PPR"/>
    <property type="match status" value="1"/>
</dbReference>
<name>A0A9P9IYZ1_9PLEO</name>
<feature type="compositionally biased region" description="Acidic residues" evidence="2">
    <location>
        <begin position="673"/>
        <end position="688"/>
    </location>
</feature>
<dbReference type="PANTHER" id="PTHR47939:SF16">
    <property type="entry name" value="PENTATRICOPEPTIDE REPEAT-CONTAINING PROTEIN"/>
    <property type="match status" value="1"/>
</dbReference>
<feature type="compositionally biased region" description="Basic and acidic residues" evidence="2">
    <location>
        <begin position="689"/>
        <end position="707"/>
    </location>
</feature>
<keyword evidence="4" id="KW-1185">Reference proteome</keyword>
<feature type="repeat" description="PPR" evidence="1">
    <location>
        <begin position="167"/>
        <end position="201"/>
    </location>
</feature>
<organism evidence="3 4">
    <name type="scientific">Dendryphion nanum</name>
    <dbReference type="NCBI Taxonomy" id="256645"/>
    <lineage>
        <taxon>Eukaryota</taxon>
        <taxon>Fungi</taxon>
        <taxon>Dikarya</taxon>
        <taxon>Ascomycota</taxon>
        <taxon>Pezizomycotina</taxon>
        <taxon>Dothideomycetes</taxon>
        <taxon>Pleosporomycetidae</taxon>
        <taxon>Pleosporales</taxon>
        <taxon>Torulaceae</taxon>
        <taxon>Dendryphion</taxon>
    </lineage>
</organism>
<dbReference type="InterPro" id="IPR050667">
    <property type="entry name" value="PPR-containing_protein"/>
</dbReference>
<reference evidence="3" key="1">
    <citation type="journal article" date="2021" name="Nat. Commun.">
        <title>Genetic determinants of endophytism in the Arabidopsis root mycobiome.</title>
        <authorList>
            <person name="Mesny F."/>
            <person name="Miyauchi S."/>
            <person name="Thiergart T."/>
            <person name="Pickel B."/>
            <person name="Atanasova L."/>
            <person name="Karlsson M."/>
            <person name="Huettel B."/>
            <person name="Barry K.W."/>
            <person name="Haridas S."/>
            <person name="Chen C."/>
            <person name="Bauer D."/>
            <person name="Andreopoulos W."/>
            <person name="Pangilinan J."/>
            <person name="LaButti K."/>
            <person name="Riley R."/>
            <person name="Lipzen A."/>
            <person name="Clum A."/>
            <person name="Drula E."/>
            <person name="Henrissat B."/>
            <person name="Kohler A."/>
            <person name="Grigoriev I.V."/>
            <person name="Martin F.M."/>
            <person name="Hacquard S."/>
        </authorList>
    </citation>
    <scope>NUCLEOTIDE SEQUENCE</scope>
    <source>
        <strain evidence="3">MPI-CAGE-CH-0243</strain>
    </source>
</reference>
<comment type="caution">
    <text evidence="3">The sequence shown here is derived from an EMBL/GenBank/DDBJ whole genome shotgun (WGS) entry which is preliminary data.</text>
</comment>
<sequence length="707" mass="79206">MLNCRACLWRCMQALDTAPTRPTSYRRNVVSTLQFGHQRLFRTASSPIRKVTARPGHLAEVERVARARAEPWRRSTQAAGFRQKEKKTLTAQRAPPRNGKAVTARTMMKVGIRKPTTSTKDWNVRKKELRHLSDPLELAGFVKQELGKGRDKEMVELVQMASHSMQCIVGWNHIIDYYLAQGRVSRAFKVYNDMKNRAQFPDSYTYTILLRGLSINAHESGVVGKALSVYHSLSAHNSRVEASIIHTNAVLKVCARAMDMDALWGVAAKIPARGPGAANAITYATILNAIHQSMVVNVPTGETEEEVAARRERGVMEGRRVWEDVIKKWRNADLILEEELVCAMGRLLLIGARPRDWDDVLSLVEQTMDLPRLVPRLGTAAREQAGLPRLRAPNVPEQYRFDDDHLSPTKTPMRGDEFLPIPVDRTSGPFTNSLSYAQPGNNTLSMVQEACQKVVAIKAADEYWTLLTDPGTYNIVPDVNNLHARLRMLRQNRSSARAVETLRNDFLNRGLQPRPGTFRIAMSTCVRDKNNHNSLKHAGQILDMMNKTLEDVDPKTVIMYASLTLDFPLATGQDFIDSLTRLDPILHNIKIQLGVGAAPRDKRVAGAYPLNGTEKQDALMALRKIYAVMDKLILSDMVSEEQKKGYKVGRAKLGSLVRRLMFKSGGKERVNEGEDTVDEVGVESEQGGEGEKSRARKFDGNEKRVKG</sequence>
<protein>
    <recommendedName>
        <fullName evidence="5">Pentatricopeptide repeat protein</fullName>
    </recommendedName>
</protein>
<dbReference type="Gene3D" id="1.25.40.10">
    <property type="entry name" value="Tetratricopeptide repeat domain"/>
    <property type="match status" value="1"/>
</dbReference>
<dbReference type="InterPro" id="IPR002885">
    <property type="entry name" value="PPR_rpt"/>
</dbReference>
<dbReference type="AlphaFoldDB" id="A0A9P9IYZ1"/>
<evidence type="ECO:0000313" key="3">
    <source>
        <dbReference type="EMBL" id="KAH7139022.1"/>
    </source>
</evidence>
<feature type="region of interest" description="Disordered" evidence="2">
    <location>
        <begin position="72"/>
        <end position="100"/>
    </location>
</feature>
<dbReference type="PANTHER" id="PTHR47939">
    <property type="entry name" value="MEMBRANE-ASSOCIATED SALT-INDUCIBLE PROTEIN-LIKE"/>
    <property type="match status" value="1"/>
</dbReference>
<evidence type="ECO:0008006" key="5">
    <source>
        <dbReference type="Google" id="ProtNLM"/>
    </source>
</evidence>
<feature type="region of interest" description="Disordered" evidence="2">
    <location>
        <begin position="668"/>
        <end position="707"/>
    </location>
</feature>